<proteinExistence type="predicted"/>
<evidence type="ECO:0000259" key="2">
    <source>
        <dbReference type="PROSITE" id="PS50943"/>
    </source>
</evidence>
<dbReference type="InterPro" id="IPR050807">
    <property type="entry name" value="TransReg_Diox_bact_type"/>
</dbReference>
<evidence type="ECO:0000256" key="1">
    <source>
        <dbReference type="ARBA" id="ARBA00023125"/>
    </source>
</evidence>
<dbReference type="CDD" id="cd00093">
    <property type="entry name" value="HTH_XRE"/>
    <property type="match status" value="1"/>
</dbReference>
<dbReference type="InterPro" id="IPR001387">
    <property type="entry name" value="Cro/C1-type_HTH"/>
</dbReference>
<sequence length="80" mass="8809">MDPGVAFGQVLRGLRREAGLSQEQLAFSAEIERNFVSLIERGVNQPSIRVIFKLAHALGISASQMLLLVENKMLDGLRSD</sequence>
<gene>
    <name evidence="3" type="ORF">GTP27_08905</name>
    <name evidence="4" type="ORF">GTP27_22925</name>
</gene>
<dbReference type="Pfam" id="PF01381">
    <property type="entry name" value="HTH_3"/>
    <property type="match status" value="1"/>
</dbReference>
<evidence type="ECO:0000313" key="4">
    <source>
        <dbReference type="EMBL" id="MYM42156.1"/>
    </source>
</evidence>
<organism evidence="4 5">
    <name type="scientific">Duganella qianjiadongensis</name>
    <dbReference type="NCBI Taxonomy" id="2692176"/>
    <lineage>
        <taxon>Bacteria</taxon>
        <taxon>Pseudomonadati</taxon>
        <taxon>Pseudomonadota</taxon>
        <taxon>Betaproteobacteria</taxon>
        <taxon>Burkholderiales</taxon>
        <taxon>Oxalobacteraceae</taxon>
        <taxon>Telluria group</taxon>
        <taxon>Duganella</taxon>
    </lineage>
</organism>
<dbReference type="PANTHER" id="PTHR46797:SF1">
    <property type="entry name" value="METHYLPHOSPHONATE SYNTHASE"/>
    <property type="match status" value="1"/>
</dbReference>
<accession>A0ABW9VSV7</accession>
<feature type="domain" description="HTH cro/C1-type" evidence="2">
    <location>
        <begin position="11"/>
        <end position="65"/>
    </location>
</feature>
<dbReference type="Gene3D" id="1.10.260.40">
    <property type="entry name" value="lambda repressor-like DNA-binding domains"/>
    <property type="match status" value="1"/>
</dbReference>
<dbReference type="SUPFAM" id="SSF47413">
    <property type="entry name" value="lambda repressor-like DNA-binding domains"/>
    <property type="match status" value="1"/>
</dbReference>
<dbReference type="PANTHER" id="PTHR46797">
    <property type="entry name" value="HTH-TYPE TRANSCRIPTIONAL REGULATOR"/>
    <property type="match status" value="1"/>
</dbReference>
<reference evidence="4 5" key="1">
    <citation type="submission" date="2019-12" db="EMBL/GenBank/DDBJ databases">
        <title>Novel species isolated from a subtropical stream in China.</title>
        <authorList>
            <person name="Lu H."/>
        </authorList>
    </citation>
    <scope>NUCLEOTIDE SEQUENCE [LARGE SCALE GENOMIC DNA]</scope>
    <source>
        <strain evidence="4 5">CY13W</strain>
    </source>
</reference>
<dbReference type="EMBL" id="WWCM01000005">
    <property type="protein sequence ID" value="MYM39448.1"/>
    <property type="molecule type" value="Genomic_DNA"/>
</dbReference>
<protein>
    <submittedName>
        <fullName evidence="4">Helix-turn-helix domain-containing protein</fullName>
    </submittedName>
</protein>
<dbReference type="PROSITE" id="PS50943">
    <property type="entry name" value="HTH_CROC1"/>
    <property type="match status" value="1"/>
</dbReference>
<comment type="caution">
    <text evidence="4">The sequence shown here is derived from an EMBL/GenBank/DDBJ whole genome shotgun (WGS) entry which is preliminary data.</text>
</comment>
<dbReference type="SMART" id="SM00530">
    <property type="entry name" value="HTH_XRE"/>
    <property type="match status" value="1"/>
</dbReference>
<evidence type="ECO:0000313" key="3">
    <source>
        <dbReference type="EMBL" id="MYM39448.1"/>
    </source>
</evidence>
<keyword evidence="1" id="KW-0238">DNA-binding</keyword>
<dbReference type="EMBL" id="WWCM01000038">
    <property type="protein sequence ID" value="MYM42156.1"/>
    <property type="molecule type" value="Genomic_DNA"/>
</dbReference>
<dbReference type="RefSeq" id="WP_161038835.1">
    <property type="nucleotide sequence ID" value="NZ_WWCM01000005.1"/>
</dbReference>
<dbReference type="InterPro" id="IPR010982">
    <property type="entry name" value="Lambda_DNA-bd_dom_sf"/>
</dbReference>
<evidence type="ECO:0000313" key="5">
    <source>
        <dbReference type="Proteomes" id="UP000478090"/>
    </source>
</evidence>
<dbReference type="Proteomes" id="UP000478090">
    <property type="component" value="Unassembled WGS sequence"/>
</dbReference>
<name>A0ABW9VSV7_9BURK</name>
<keyword evidence="5" id="KW-1185">Reference proteome</keyword>